<gene>
    <name evidence="1" type="ORF">EKH83_17480</name>
</gene>
<evidence type="ECO:0000313" key="1">
    <source>
        <dbReference type="EMBL" id="RXF67842.1"/>
    </source>
</evidence>
<protein>
    <submittedName>
        <fullName evidence="1">Uncharacterized protein</fullName>
    </submittedName>
</protein>
<organism evidence="1 2">
    <name type="scientific">Arcticibacter tournemirensis</name>
    <dbReference type="NCBI Taxonomy" id="699437"/>
    <lineage>
        <taxon>Bacteria</taxon>
        <taxon>Pseudomonadati</taxon>
        <taxon>Bacteroidota</taxon>
        <taxon>Sphingobacteriia</taxon>
        <taxon>Sphingobacteriales</taxon>
        <taxon>Sphingobacteriaceae</taxon>
        <taxon>Arcticibacter</taxon>
    </lineage>
</organism>
<dbReference type="AlphaFoldDB" id="A0A4V1KHN8"/>
<proteinExistence type="predicted"/>
<sequence length="80" mass="8683">MFCEPWWYGPPADGFDPGLALRSDGFGKMGKKRKASMPAGQKQGLLRLLKPHKGLLISGLPFIGTSPADCWRPSGRLVAD</sequence>
<evidence type="ECO:0000313" key="2">
    <source>
        <dbReference type="Proteomes" id="UP000290848"/>
    </source>
</evidence>
<comment type="caution">
    <text evidence="1">The sequence shown here is derived from an EMBL/GenBank/DDBJ whole genome shotgun (WGS) entry which is preliminary data.</text>
</comment>
<accession>A0A4V1KHN8</accession>
<dbReference type="RefSeq" id="WP_128770755.1">
    <property type="nucleotide sequence ID" value="NZ_RXOC01000014.1"/>
</dbReference>
<dbReference type="Proteomes" id="UP000290848">
    <property type="component" value="Unassembled WGS sequence"/>
</dbReference>
<dbReference type="EMBL" id="RXOC01000014">
    <property type="protein sequence ID" value="RXF67842.1"/>
    <property type="molecule type" value="Genomic_DNA"/>
</dbReference>
<reference evidence="1 2" key="1">
    <citation type="submission" date="2018-12" db="EMBL/GenBank/DDBJ databases">
        <title>The Draft Genome Sequence of the Soil Bacterium Pedobacter tournemirensis R1.</title>
        <authorList>
            <person name="He J."/>
        </authorList>
    </citation>
    <scope>NUCLEOTIDE SEQUENCE [LARGE SCALE GENOMIC DNA]</scope>
    <source>
        <strain evidence="1 2">R1</strain>
    </source>
</reference>
<name>A0A4V1KHN8_9SPHI</name>